<dbReference type="EMBL" id="CP000853">
    <property type="protein sequence ID" value="ABW18682.1"/>
    <property type="molecule type" value="Genomic_DNA"/>
</dbReference>
<dbReference type="HOGENOM" id="CLU_111516_0_1_9"/>
<name>A8MF13_ALKOO</name>
<dbReference type="GO" id="GO:0006355">
    <property type="term" value="P:regulation of DNA-templated transcription"/>
    <property type="evidence" value="ECO:0007669"/>
    <property type="project" value="InterPro"/>
</dbReference>
<gene>
    <name evidence="1" type="ordered locus">Clos_1136</name>
</gene>
<dbReference type="Gene3D" id="3.20.20.70">
    <property type="entry name" value="Aldolase class I"/>
    <property type="match status" value="1"/>
</dbReference>
<proteinExistence type="predicted"/>
<evidence type="ECO:0000313" key="1">
    <source>
        <dbReference type="EMBL" id="ABW18682.1"/>
    </source>
</evidence>
<dbReference type="InterPro" id="IPR006699">
    <property type="entry name" value="GlpP"/>
</dbReference>
<dbReference type="PANTHER" id="PTHR35787:SF1">
    <property type="entry name" value="GLYCEROL UPTAKE OPERON ANTITERMINATOR REGULATORY PROTEIN"/>
    <property type="match status" value="1"/>
</dbReference>
<dbReference type="KEGG" id="aoe:Clos_1136"/>
<evidence type="ECO:0000313" key="2">
    <source>
        <dbReference type="Proteomes" id="UP000000269"/>
    </source>
</evidence>
<keyword evidence="2" id="KW-1185">Reference proteome</keyword>
<dbReference type="AlphaFoldDB" id="A8MF13"/>
<accession>A8MF13</accession>
<dbReference type="PIRSF" id="PIRSF016897">
    <property type="entry name" value="GlpP"/>
    <property type="match status" value="1"/>
</dbReference>
<dbReference type="PANTHER" id="PTHR35787">
    <property type="entry name" value="GLYCEROL UPTAKE OPERON ANTITERMINATOR REGULATORY PROTEIN"/>
    <property type="match status" value="1"/>
</dbReference>
<dbReference type="STRING" id="350688.Clos_1136"/>
<organism evidence="1 2">
    <name type="scientific">Alkaliphilus oremlandii (strain OhILAs)</name>
    <name type="common">Clostridium oremlandii (strain OhILAs)</name>
    <dbReference type="NCBI Taxonomy" id="350688"/>
    <lineage>
        <taxon>Bacteria</taxon>
        <taxon>Bacillati</taxon>
        <taxon>Bacillota</taxon>
        <taxon>Clostridia</taxon>
        <taxon>Peptostreptococcales</taxon>
        <taxon>Natronincolaceae</taxon>
        <taxon>Alkaliphilus</taxon>
    </lineage>
</organism>
<dbReference type="GO" id="GO:0006071">
    <property type="term" value="P:glycerol metabolic process"/>
    <property type="evidence" value="ECO:0007669"/>
    <property type="project" value="InterPro"/>
</dbReference>
<dbReference type="InterPro" id="IPR013785">
    <property type="entry name" value="Aldolase_TIM"/>
</dbReference>
<sequence length="189" mass="20825">MSETIIDKIELNPVIAAVQNENDLETAINSHVTTIFLLCADIFNAKSLVDRIKKVDKRALIHIDFLEGIGKDSKAIDYIIEVIQPDGVISTKSSHIKIAKDKGMFTVQRFFLIDNKSYEMTIQSVKSKQPDMIEIMPGVMPGVIKRITGQLSIPVIAGGLISNKQDIMEALKSGAIGVSTGKKSLWELE</sequence>
<dbReference type="OrthoDB" id="9799580at2"/>
<dbReference type="SUPFAM" id="SSF110391">
    <property type="entry name" value="GlpP-like"/>
    <property type="match status" value="1"/>
</dbReference>
<dbReference type="Proteomes" id="UP000000269">
    <property type="component" value="Chromosome"/>
</dbReference>
<dbReference type="eggNOG" id="COG1954">
    <property type="taxonomic scope" value="Bacteria"/>
</dbReference>
<protein>
    <submittedName>
        <fullName evidence="1">Glycerol-3-phosphate responsive antiterminator, GlpP</fullName>
    </submittedName>
</protein>
<dbReference type="Pfam" id="PF04309">
    <property type="entry name" value="G3P_antiterm"/>
    <property type="match status" value="1"/>
</dbReference>
<reference evidence="2" key="1">
    <citation type="submission" date="2007-10" db="EMBL/GenBank/DDBJ databases">
        <title>Complete genome of Alkaliphilus oremlandii OhILAs.</title>
        <authorList>
            <person name="Copeland A."/>
            <person name="Lucas S."/>
            <person name="Lapidus A."/>
            <person name="Barry K."/>
            <person name="Detter J.C."/>
            <person name="Glavina del Rio T."/>
            <person name="Hammon N."/>
            <person name="Israni S."/>
            <person name="Dalin E."/>
            <person name="Tice H."/>
            <person name="Pitluck S."/>
            <person name="Chain P."/>
            <person name="Malfatti S."/>
            <person name="Shin M."/>
            <person name="Vergez L."/>
            <person name="Schmutz J."/>
            <person name="Larimer F."/>
            <person name="Land M."/>
            <person name="Hauser L."/>
            <person name="Kyrpides N."/>
            <person name="Mikhailova N."/>
            <person name="Stolz J.F."/>
            <person name="Dawson A."/>
            <person name="Fisher E."/>
            <person name="Crable B."/>
            <person name="Perera E."/>
            <person name="Lisak J."/>
            <person name="Ranganathan M."/>
            <person name="Basu P."/>
            <person name="Richardson P."/>
        </authorList>
    </citation>
    <scope>NUCLEOTIDE SEQUENCE [LARGE SCALE GENOMIC DNA]</scope>
    <source>
        <strain evidence="2">OhILAs</strain>
    </source>
</reference>
<dbReference type="RefSeq" id="WP_012158994.1">
    <property type="nucleotide sequence ID" value="NC_009922.1"/>
</dbReference>